<feature type="compositionally biased region" description="Low complexity" evidence="3">
    <location>
        <begin position="225"/>
        <end position="235"/>
    </location>
</feature>
<sequence>MVDYSKWDFINDEDEELKTPSSPTRSRGPPTKGTGGPDPDLIRQLTALKNDDPAKLKELESELEVMKAHALQQKAMAGNGGPGGAPGGAPGGGPGGGAGNTIKAGNVQTGISSQADVLKQSMAALDQKKKDMETQMAQLEQLAAAGDGESVMRFFESQGMTPEDLQRMMGGSDADTHQVLDQTAAKNASEGIDEKGSDSALNFAEQIDAVVRGDDLPPPPGGQTSESGPGSSEVSVDSDDEAEADKAPEGVAPPVPKKQIVIPEHMQQLGKEGVVIMVVRLPKLESATDVTLDVAPRMFKLRAEIPGEYAEYALSLELGSTIDPGSSKAKWKKKENSLRIELSPPLR</sequence>
<reference evidence="5" key="1">
    <citation type="submission" date="2021-01" db="EMBL/GenBank/DDBJ databases">
        <authorList>
            <person name="Corre E."/>
            <person name="Pelletier E."/>
            <person name="Niang G."/>
            <person name="Scheremetjew M."/>
            <person name="Finn R."/>
            <person name="Kale V."/>
            <person name="Holt S."/>
            <person name="Cochrane G."/>
            <person name="Meng A."/>
            <person name="Brown T."/>
            <person name="Cohen L."/>
        </authorList>
    </citation>
    <scope>NUCLEOTIDE SEQUENCE</scope>
    <source>
        <strain evidence="5">RCC1693</strain>
    </source>
</reference>
<evidence type="ECO:0000256" key="2">
    <source>
        <dbReference type="SAM" id="Coils"/>
    </source>
</evidence>
<feature type="coiled-coil region" evidence="2">
    <location>
        <begin position="115"/>
        <end position="145"/>
    </location>
</feature>
<dbReference type="CDD" id="cd06463">
    <property type="entry name" value="p23_like"/>
    <property type="match status" value="1"/>
</dbReference>
<evidence type="ECO:0000256" key="3">
    <source>
        <dbReference type="SAM" id="MobiDB-lite"/>
    </source>
</evidence>
<dbReference type="Pfam" id="PF18201">
    <property type="entry name" value="PIH1_CS"/>
    <property type="match status" value="1"/>
</dbReference>
<dbReference type="SUPFAM" id="SSF49764">
    <property type="entry name" value="HSP20-like chaperones"/>
    <property type="match status" value="1"/>
</dbReference>
<organism evidence="5">
    <name type="scientific">Florenciella parvula</name>
    <dbReference type="NCBI Taxonomy" id="236787"/>
    <lineage>
        <taxon>Eukaryota</taxon>
        <taxon>Sar</taxon>
        <taxon>Stramenopiles</taxon>
        <taxon>Ochrophyta</taxon>
        <taxon>Dictyochophyceae</taxon>
        <taxon>Florenciellales</taxon>
        <taxon>Florenciella</taxon>
    </lineage>
</organism>
<dbReference type="InterPro" id="IPR041442">
    <property type="entry name" value="PIH1D1/2/3_CS-like"/>
</dbReference>
<evidence type="ECO:0000313" key="5">
    <source>
        <dbReference type="EMBL" id="CAD9385791.1"/>
    </source>
</evidence>
<feature type="domain" description="PIH1D1/2/3 CS-like" evidence="4">
    <location>
        <begin position="276"/>
        <end position="342"/>
    </location>
</feature>
<feature type="compositionally biased region" description="Low complexity" evidence="3">
    <location>
        <begin position="19"/>
        <end position="32"/>
    </location>
</feature>
<evidence type="ECO:0000259" key="4">
    <source>
        <dbReference type="Pfam" id="PF18201"/>
    </source>
</evidence>
<feature type="region of interest" description="Disordered" evidence="3">
    <location>
        <begin position="1"/>
        <end position="42"/>
    </location>
</feature>
<dbReference type="AlphaFoldDB" id="A0A7S2FBP4"/>
<gene>
    <name evidence="5" type="ORF">FPAR1323_LOCUS1770</name>
</gene>
<dbReference type="InterPro" id="IPR008978">
    <property type="entry name" value="HSP20-like_chaperone"/>
</dbReference>
<comment type="similarity">
    <text evidence="1">Belongs to the PIH1 family.</text>
</comment>
<feature type="region of interest" description="Disordered" evidence="3">
    <location>
        <begin position="322"/>
        <end position="347"/>
    </location>
</feature>
<dbReference type="EMBL" id="HBGT01003188">
    <property type="protein sequence ID" value="CAD9385791.1"/>
    <property type="molecule type" value="Transcribed_RNA"/>
</dbReference>
<evidence type="ECO:0000256" key="1">
    <source>
        <dbReference type="ARBA" id="ARBA00008511"/>
    </source>
</evidence>
<feature type="region of interest" description="Disordered" evidence="3">
    <location>
        <begin position="67"/>
        <end position="107"/>
    </location>
</feature>
<keyword evidence="2" id="KW-0175">Coiled coil</keyword>
<name>A0A7S2FBP4_9STRA</name>
<accession>A0A7S2FBP4</accession>
<feature type="compositionally biased region" description="Gly residues" evidence="3">
    <location>
        <begin position="78"/>
        <end position="99"/>
    </location>
</feature>
<proteinExistence type="inferred from homology"/>
<feature type="region of interest" description="Disordered" evidence="3">
    <location>
        <begin position="163"/>
        <end position="259"/>
    </location>
</feature>
<protein>
    <recommendedName>
        <fullName evidence="4">PIH1D1/2/3 CS-like domain-containing protein</fullName>
    </recommendedName>
</protein>